<evidence type="ECO:0000313" key="2">
    <source>
        <dbReference type="Proteomes" id="UP000015530"/>
    </source>
</evidence>
<gene>
    <name evidence="1" type="ORF">CGLO_11847</name>
</gene>
<dbReference type="Proteomes" id="UP000015530">
    <property type="component" value="Unassembled WGS sequence"/>
</dbReference>
<reference evidence="2" key="1">
    <citation type="journal article" date="2013" name="Mol. Plant Microbe Interact.">
        <title>Global aspects of pacC regulation of pathogenicity genes in Colletotrichum gloeosporioides as revealed by transcriptome analysis.</title>
        <authorList>
            <person name="Alkan N."/>
            <person name="Meng X."/>
            <person name="Friedlander G."/>
            <person name="Reuveni E."/>
            <person name="Sukno S."/>
            <person name="Sherman A."/>
            <person name="Thon M."/>
            <person name="Fluhr R."/>
            <person name="Prusky D."/>
        </authorList>
    </citation>
    <scope>NUCLEOTIDE SEQUENCE [LARGE SCALE GENOMIC DNA]</scope>
    <source>
        <strain evidence="2">Cg-14</strain>
    </source>
</reference>
<protein>
    <submittedName>
        <fullName evidence="1">Uncharacterized protein</fullName>
    </submittedName>
</protein>
<sequence length="10" mass="1176">MDKLPKQDCV</sequence>
<proteinExistence type="predicted"/>
<name>T0LKV4_COLGC</name>
<evidence type="ECO:0000313" key="1">
    <source>
        <dbReference type="EMBL" id="EQB48875.1"/>
    </source>
</evidence>
<dbReference type="EMBL" id="AMYD01002497">
    <property type="protein sequence ID" value="EQB48875.1"/>
    <property type="molecule type" value="Genomic_DNA"/>
</dbReference>
<accession>T0LKV4</accession>
<dbReference type="HOGENOM" id="CLU_222461_0_0_1"/>
<comment type="caution">
    <text evidence="1">The sequence shown here is derived from an EMBL/GenBank/DDBJ whole genome shotgun (WGS) entry which is preliminary data.</text>
</comment>
<organism evidence="1 2">
    <name type="scientific">Colletotrichum gloeosporioides (strain Cg-14)</name>
    <name type="common">Anthracnose fungus</name>
    <name type="synonym">Glomerella cingulata</name>
    <dbReference type="NCBI Taxonomy" id="1237896"/>
    <lineage>
        <taxon>Eukaryota</taxon>
        <taxon>Fungi</taxon>
        <taxon>Dikarya</taxon>
        <taxon>Ascomycota</taxon>
        <taxon>Pezizomycotina</taxon>
        <taxon>Sordariomycetes</taxon>
        <taxon>Hypocreomycetidae</taxon>
        <taxon>Glomerellales</taxon>
        <taxon>Glomerellaceae</taxon>
        <taxon>Colletotrichum</taxon>
        <taxon>Colletotrichum gloeosporioides species complex</taxon>
    </lineage>
</organism>